<dbReference type="InterPro" id="IPR050509">
    <property type="entry name" value="CoA-transferase_III"/>
</dbReference>
<evidence type="ECO:0000313" key="2">
    <source>
        <dbReference type="Proteomes" id="UP001597478"/>
    </source>
</evidence>
<proteinExistence type="predicted"/>
<gene>
    <name evidence="1" type="ORF">ACFS2C_02340</name>
</gene>
<evidence type="ECO:0000313" key="1">
    <source>
        <dbReference type="EMBL" id="MFD2798228.1"/>
    </source>
</evidence>
<dbReference type="SUPFAM" id="SSF89796">
    <property type="entry name" value="CoA-transferase family III (CaiB/BaiF)"/>
    <property type="match status" value="1"/>
</dbReference>
<dbReference type="InterPro" id="IPR044855">
    <property type="entry name" value="CoA-Trfase_III_dom3_sf"/>
</dbReference>
<dbReference type="InterPro" id="IPR023606">
    <property type="entry name" value="CoA-Trfase_III_dom_1_sf"/>
</dbReference>
<dbReference type="PANTHER" id="PTHR48228">
    <property type="entry name" value="SUCCINYL-COA--D-CITRAMALATE COA-TRANSFERASE"/>
    <property type="match status" value="1"/>
</dbReference>
<dbReference type="EMBL" id="JBHUOF010000003">
    <property type="protein sequence ID" value="MFD2798228.1"/>
    <property type="molecule type" value="Genomic_DNA"/>
</dbReference>
<dbReference type="Gene3D" id="3.30.1540.10">
    <property type="entry name" value="formyl-coa transferase, domain 3"/>
    <property type="match status" value="1"/>
</dbReference>
<dbReference type="PANTHER" id="PTHR48228:SF5">
    <property type="entry name" value="ALPHA-METHYLACYL-COA RACEMASE"/>
    <property type="match status" value="1"/>
</dbReference>
<comment type="caution">
    <text evidence="1">The sequence shown here is derived from an EMBL/GenBank/DDBJ whole genome shotgun (WGS) entry which is preliminary data.</text>
</comment>
<protein>
    <submittedName>
        <fullName evidence="1">CoA transferase</fullName>
    </submittedName>
</protein>
<dbReference type="Proteomes" id="UP001597478">
    <property type="component" value="Unassembled WGS sequence"/>
</dbReference>
<accession>A0ABW5W2U4</accession>
<dbReference type="InterPro" id="IPR003673">
    <property type="entry name" value="CoA-Trfase_fam_III"/>
</dbReference>
<organism evidence="1 2">
    <name type="scientific">Prauserella oleivorans</name>
    <dbReference type="NCBI Taxonomy" id="1478153"/>
    <lineage>
        <taxon>Bacteria</taxon>
        <taxon>Bacillati</taxon>
        <taxon>Actinomycetota</taxon>
        <taxon>Actinomycetes</taxon>
        <taxon>Pseudonocardiales</taxon>
        <taxon>Pseudonocardiaceae</taxon>
        <taxon>Prauserella</taxon>
    </lineage>
</organism>
<reference evidence="2" key="1">
    <citation type="journal article" date="2019" name="Int. J. Syst. Evol. Microbiol.">
        <title>The Global Catalogue of Microorganisms (GCM) 10K type strain sequencing project: providing services to taxonomists for standard genome sequencing and annotation.</title>
        <authorList>
            <consortium name="The Broad Institute Genomics Platform"/>
            <consortium name="The Broad Institute Genome Sequencing Center for Infectious Disease"/>
            <person name="Wu L."/>
            <person name="Ma J."/>
        </authorList>
    </citation>
    <scope>NUCLEOTIDE SEQUENCE [LARGE SCALE GENOMIC DNA]</scope>
    <source>
        <strain evidence="2">IBRC-M 10906</strain>
    </source>
</reference>
<keyword evidence="1" id="KW-0808">Transferase</keyword>
<dbReference type="Gene3D" id="3.40.50.10540">
    <property type="entry name" value="Crotonobetainyl-coa:carnitine coa-transferase, domain 1"/>
    <property type="match status" value="1"/>
</dbReference>
<dbReference type="RefSeq" id="WP_377383596.1">
    <property type="nucleotide sequence ID" value="NZ_JBHSAN010000001.1"/>
</dbReference>
<sequence length="406" mass="42489">MTQGSGTPLAGLRIVECATFVAGPSGGMALAQLGADVVRVDLPQGGGDRGRWPVDAHGNSLYWPSLNKGKRSLALDFRRPEGRELLLALATAPGPDAGVYLDNVAGRARLRYEELTERRPDAIHIHVQGMPGGKPAVDYTVNAGVGVPDMTGPKDHGAPVNHVLPAWDFLCGMTAATGLLAALHRRGRTGEGTGMDLALADVALSAVGNLGWLAEAHLAGHGRERHGNHTYGSFGVDFPTADGRRVMVVALTPGQWEALCRATGTGEVFKALEPALGADLSTEADRFRLRETIEAILRPWFATRTLAEVSARLDEAHALWGPYRDMSEAVRLALDEPDSVVSEIDQPGIGPMVASAGPLRLGGSAVPPRPAPLLGADTDSVLSEDLGLSAGEIGRLHDAGIVAGPA</sequence>
<dbReference type="Pfam" id="PF02515">
    <property type="entry name" value="CoA_transf_3"/>
    <property type="match status" value="1"/>
</dbReference>
<name>A0ABW5W2U4_9PSEU</name>
<keyword evidence="2" id="KW-1185">Reference proteome</keyword>
<dbReference type="GO" id="GO:0016740">
    <property type="term" value="F:transferase activity"/>
    <property type="evidence" value="ECO:0007669"/>
    <property type="project" value="UniProtKB-KW"/>
</dbReference>